<gene>
    <name evidence="7" type="primary">Aste57867_13241</name>
    <name evidence="6" type="ORF">As57867_013192</name>
    <name evidence="7" type="ORF">ASTE57867_13241</name>
</gene>
<dbReference type="SUPFAM" id="SSF54928">
    <property type="entry name" value="RNA-binding domain, RBD"/>
    <property type="match status" value="2"/>
</dbReference>
<reference evidence="6" key="2">
    <citation type="submission" date="2019-06" db="EMBL/GenBank/DDBJ databases">
        <title>Genomics analysis of Aphanomyces spp. identifies a new class of oomycete effector associated with host adaptation.</title>
        <authorList>
            <person name="Gaulin E."/>
        </authorList>
    </citation>
    <scope>NUCLEOTIDE SEQUENCE</scope>
    <source>
        <strain evidence="6">CBS 578.67</strain>
    </source>
</reference>
<keyword evidence="8" id="KW-1185">Reference proteome</keyword>
<accession>A0A485KXX7</accession>
<feature type="compositionally biased region" description="Basic and acidic residues" evidence="4">
    <location>
        <begin position="490"/>
        <end position="499"/>
    </location>
</feature>
<evidence type="ECO:0000256" key="4">
    <source>
        <dbReference type="SAM" id="MobiDB-lite"/>
    </source>
</evidence>
<feature type="domain" description="RRM" evidence="5">
    <location>
        <begin position="9"/>
        <end position="91"/>
    </location>
</feature>
<feature type="compositionally biased region" description="Basic and acidic residues" evidence="4">
    <location>
        <begin position="319"/>
        <end position="334"/>
    </location>
</feature>
<dbReference type="OrthoDB" id="1875751at2759"/>
<dbReference type="EMBL" id="VJMH01005440">
    <property type="protein sequence ID" value="KAF0695969.1"/>
    <property type="molecule type" value="Genomic_DNA"/>
</dbReference>
<evidence type="ECO:0000256" key="1">
    <source>
        <dbReference type="ARBA" id="ARBA00022737"/>
    </source>
</evidence>
<feature type="compositionally biased region" description="Low complexity" evidence="4">
    <location>
        <begin position="218"/>
        <end position="232"/>
    </location>
</feature>
<feature type="compositionally biased region" description="Polar residues" evidence="4">
    <location>
        <begin position="246"/>
        <end position="259"/>
    </location>
</feature>
<feature type="region of interest" description="Disordered" evidence="4">
    <location>
        <begin position="86"/>
        <end position="108"/>
    </location>
</feature>
<feature type="compositionally biased region" description="Basic residues" evidence="4">
    <location>
        <begin position="372"/>
        <end position="394"/>
    </location>
</feature>
<sequence length="555" mass="59359">MADSSPKIGKIFIGGLSYETTDEKLRSYFGAYGTVTDAVVMKDPISRRSRGFGFITYADPACTVGGYVAVVHEDVRGAYDGPQVEAKRAVPRAESSRETSSNSGSTRGIVSAVSVSSSSTVGATKKIFVGGLHYETKDGTARRVLLDPDMVPAADFKKYFQQFGKVVSAEVMFNRETNKSRGFGFVIFETEQSVELVLQDRGHVIDGKSVEVKRAVPRTDAPPSSSSTTTRPLSARGSFSDVDHASTPNHLLSPRSTPVSPLAGSSSISPSLPLSAAASGFGGYAAAVRFGGRSSLPSAAAPASPSTTIPLEAVEQLNIDDRTTPPQERRHGSDQSRLFRQPPVSNGAAFQPPPYSPHDMGYVPNDLDPHNQWHHRPAHHMAHPHPHGQQHHHQASQWQQWQHDDHQHPQAPPASNVFGGGMFTSANGSHGAVAAPGGRGWDPYDPSFQFGLGGFATSTGTVSNGGSRHAASFEYAADGPLGGGGLHQDFIGRSDEIDPMRFGGPAFMGLDPDNQTESGVPQHQPPTPQQAGGPHHLYRNNHRQEDGGAYYPQYR</sequence>
<dbReference type="AlphaFoldDB" id="A0A485KXX7"/>
<dbReference type="EMBL" id="CAADRA010005461">
    <property type="protein sequence ID" value="VFT90081.1"/>
    <property type="molecule type" value="Genomic_DNA"/>
</dbReference>
<feature type="domain" description="RRM" evidence="5">
    <location>
        <begin position="125"/>
        <end position="217"/>
    </location>
</feature>
<evidence type="ECO:0000313" key="8">
    <source>
        <dbReference type="Proteomes" id="UP000332933"/>
    </source>
</evidence>
<reference evidence="7 8" key="1">
    <citation type="submission" date="2019-03" db="EMBL/GenBank/DDBJ databases">
        <authorList>
            <person name="Gaulin E."/>
            <person name="Dumas B."/>
        </authorList>
    </citation>
    <scope>NUCLEOTIDE SEQUENCE [LARGE SCALE GENOMIC DNA]</scope>
    <source>
        <strain evidence="7">CBS 568.67</strain>
    </source>
</reference>
<dbReference type="PANTHER" id="PTHR48032:SF6">
    <property type="entry name" value="RNA-BINDING (RRM_RBD_RNP MOTIFS) FAMILY PROTEIN"/>
    <property type="match status" value="1"/>
</dbReference>
<feature type="region of interest" description="Disordered" evidence="4">
    <location>
        <begin position="214"/>
        <end position="269"/>
    </location>
</feature>
<dbReference type="InterPro" id="IPR035979">
    <property type="entry name" value="RBD_domain_sf"/>
</dbReference>
<dbReference type="InterPro" id="IPR000504">
    <property type="entry name" value="RRM_dom"/>
</dbReference>
<dbReference type="Gene3D" id="3.30.70.330">
    <property type="match status" value="2"/>
</dbReference>
<dbReference type="PANTHER" id="PTHR48032">
    <property type="entry name" value="RNA-BINDING PROTEIN MUSASHI HOMOLOG RBP6"/>
    <property type="match status" value="1"/>
</dbReference>
<name>A0A485KXX7_9STRA</name>
<feature type="region of interest" description="Disordered" evidence="4">
    <location>
        <begin position="295"/>
        <end position="423"/>
    </location>
</feature>
<protein>
    <submittedName>
        <fullName evidence="7">Aste57867_13241 protein</fullName>
    </submittedName>
</protein>
<dbReference type="FunFam" id="3.30.70.330:FF:000679">
    <property type="entry name" value="Heterogeneous nuclear ribonucleoprotein A1"/>
    <property type="match status" value="1"/>
</dbReference>
<dbReference type="GO" id="GO:0006417">
    <property type="term" value="P:regulation of translation"/>
    <property type="evidence" value="ECO:0007669"/>
    <property type="project" value="TreeGrafter"/>
</dbReference>
<dbReference type="SMART" id="SM00360">
    <property type="entry name" value="RRM"/>
    <property type="match status" value="2"/>
</dbReference>
<dbReference type="PROSITE" id="PS50102">
    <property type="entry name" value="RRM"/>
    <property type="match status" value="2"/>
</dbReference>
<keyword evidence="1" id="KW-0677">Repeat</keyword>
<evidence type="ECO:0000259" key="5">
    <source>
        <dbReference type="PROSITE" id="PS50102"/>
    </source>
</evidence>
<feature type="compositionally biased region" description="Low complexity" evidence="4">
    <location>
        <begin position="295"/>
        <end position="306"/>
    </location>
</feature>
<organism evidence="7 8">
    <name type="scientific">Aphanomyces stellatus</name>
    <dbReference type="NCBI Taxonomy" id="120398"/>
    <lineage>
        <taxon>Eukaryota</taxon>
        <taxon>Sar</taxon>
        <taxon>Stramenopiles</taxon>
        <taxon>Oomycota</taxon>
        <taxon>Saprolegniomycetes</taxon>
        <taxon>Saprolegniales</taxon>
        <taxon>Verrucalvaceae</taxon>
        <taxon>Aphanomyces</taxon>
    </lineage>
</organism>
<evidence type="ECO:0000256" key="3">
    <source>
        <dbReference type="PROSITE-ProRule" id="PRU00176"/>
    </source>
</evidence>
<feature type="compositionally biased region" description="Low complexity" evidence="4">
    <location>
        <begin position="98"/>
        <end position="108"/>
    </location>
</feature>
<dbReference type="GO" id="GO:0003729">
    <property type="term" value="F:mRNA binding"/>
    <property type="evidence" value="ECO:0007669"/>
    <property type="project" value="TreeGrafter"/>
</dbReference>
<evidence type="ECO:0000313" key="6">
    <source>
        <dbReference type="EMBL" id="KAF0695969.1"/>
    </source>
</evidence>
<dbReference type="InterPro" id="IPR012677">
    <property type="entry name" value="Nucleotide-bd_a/b_plait_sf"/>
</dbReference>
<evidence type="ECO:0000313" key="7">
    <source>
        <dbReference type="EMBL" id="VFT90081.1"/>
    </source>
</evidence>
<evidence type="ECO:0000256" key="2">
    <source>
        <dbReference type="ARBA" id="ARBA00022884"/>
    </source>
</evidence>
<proteinExistence type="predicted"/>
<feature type="compositionally biased region" description="Low complexity" evidence="4">
    <location>
        <begin position="260"/>
        <end position="269"/>
    </location>
</feature>
<dbReference type="Pfam" id="PF00076">
    <property type="entry name" value="RRM_1"/>
    <property type="match status" value="2"/>
</dbReference>
<dbReference type="Proteomes" id="UP000332933">
    <property type="component" value="Unassembled WGS sequence"/>
</dbReference>
<keyword evidence="2 3" id="KW-0694">RNA-binding</keyword>
<feature type="region of interest" description="Disordered" evidence="4">
    <location>
        <begin position="486"/>
        <end position="555"/>
    </location>
</feature>